<keyword evidence="1" id="KW-0732">Signal</keyword>
<dbReference type="Proteomes" id="UP000594118">
    <property type="component" value="Chromosome"/>
</dbReference>
<dbReference type="AlphaFoldDB" id="A0A7L9WMY6"/>
<feature type="chain" id="PRO_5032295226" evidence="1">
    <location>
        <begin position="22"/>
        <end position="270"/>
    </location>
</feature>
<feature type="signal peptide" evidence="1">
    <location>
        <begin position="1"/>
        <end position="21"/>
    </location>
</feature>
<dbReference type="RefSeq" id="WP_193079665.1">
    <property type="nucleotide sequence ID" value="NZ_CP045201.1"/>
</dbReference>
<sequence length="270" mass="28947">MLFRLLSGVFGLLLICAPAVAEIGEVRAGLAEEDREATGYRADFAATVGDWFVYARNPGHDPPGCTAVRQEWGVSLYLSVQDGGWRLGTDALFGVSGSHAIVLNGLQQVVRFAQDQGLPQFAADASVTEALQTEGSYISFAPQAQTGAFSLHQSVAAMKMVALCEGASGRMPDPAPSPVPSLAADCPDLTDYEPGYGAEAEVTLINERDAPVQLYLLSQYKERPELLGTLQRQHVLQSALGTLYVATDLSGHCLGDPLEVREESQQIHIR</sequence>
<organism evidence="2 3">
    <name type="scientific">Pseudooceanicola spongiae</name>
    <dbReference type="NCBI Taxonomy" id="2613965"/>
    <lineage>
        <taxon>Bacteria</taxon>
        <taxon>Pseudomonadati</taxon>
        <taxon>Pseudomonadota</taxon>
        <taxon>Alphaproteobacteria</taxon>
        <taxon>Rhodobacterales</taxon>
        <taxon>Paracoccaceae</taxon>
        <taxon>Pseudooceanicola</taxon>
    </lineage>
</organism>
<dbReference type="KEGG" id="pshq:F3W81_13500"/>
<keyword evidence="3" id="KW-1185">Reference proteome</keyword>
<dbReference type="EMBL" id="CP045201">
    <property type="protein sequence ID" value="QOL81751.1"/>
    <property type="molecule type" value="Genomic_DNA"/>
</dbReference>
<accession>A0A7L9WMY6</accession>
<evidence type="ECO:0000313" key="2">
    <source>
        <dbReference type="EMBL" id="QOL81751.1"/>
    </source>
</evidence>
<evidence type="ECO:0000256" key="1">
    <source>
        <dbReference type="SAM" id="SignalP"/>
    </source>
</evidence>
<proteinExistence type="predicted"/>
<evidence type="ECO:0000313" key="3">
    <source>
        <dbReference type="Proteomes" id="UP000594118"/>
    </source>
</evidence>
<protein>
    <submittedName>
        <fullName evidence="2">Uncharacterized protein</fullName>
    </submittedName>
</protein>
<reference evidence="2 3" key="1">
    <citation type="submission" date="2019-10" db="EMBL/GenBank/DDBJ databases">
        <title>Pseudopuniceibacterium sp. HQ09 islated from Antarctica.</title>
        <authorList>
            <person name="Liao L."/>
            <person name="Su S."/>
            <person name="Chen B."/>
            <person name="Yu Y."/>
        </authorList>
    </citation>
    <scope>NUCLEOTIDE SEQUENCE [LARGE SCALE GENOMIC DNA]</scope>
    <source>
        <strain evidence="2 3">HQ09</strain>
    </source>
</reference>
<name>A0A7L9WMY6_9RHOB</name>
<gene>
    <name evidence="2" type="ORF">F3W81_13500</name>
</gene>